<gene>
    <name evidence="2" type="ORF">B7463_g6338</name>
</gene>
<dbReference type="NCBIfam" id="TIGR03401">
    <property type="entry name" value="cyanamide_fam"/>
    <property type="match status" value="1"/>
</dbReference>
<protein>
    <recommendedName>
        <fullName evidence="1">HD domain-containing protein</fullName>
    </recommendedName>
</protein>
<dbReference type="PANTHER" id="PTHR35569:SF1">
    <property type="entry name" value="CYANAMIDE HYDRATASE DDI2-RELATED"/>
    <property type="match status" value="1"/>
</dbReference>
<dbReference type="AlphaFoldDB" id="A0A3E2HA54"/>
<dbReference type="InterPro" id="IPR003607">
    <property type="entry name" value="HD/PDEase_dom"/>
</dbReference>
<dbReference type="CDD" id="cd00077">
    <property type="entry name" value="HDc"/>
    <property type="match status" value="1"/>
</dbReference>
<evidence type="ECO:0000313" key="3">
    <source>
        <dbReference type="Proteomes" id="UP000258309"/>
    </source>
</evidence>
<dbReference type="EMBL" id="NCSJ02000111">
    <property type="protein sequence ID" value="RFU30003.1"/>
    <property type="molecule type" value="Genomic_DNA"/>
</dbReference>
<dbReference type="Pfam" id="PF01966">
    <property type="entry name" value="HD"/>
    <property type="match status" value="1"/>
</dbReference>
<dbReference type="InterPro" id="IPR006674">
    <property type="entry name" value="HD_domain"/>
</dbReference>
<reference evidence="2 3" key="1">
    <citation type="submission" date="2018-05" db="EMBL/GenBank/DDBJ databases">
        <title>Draft genome sequence of Scytalidium lignicola DSM 105466, a ubiquitous saprotrophic fungus.</title>
        <authorList>
            <person name="Buettner E."/>
            <person name="Gebauer A.M."/>
            <person name="Hofrichter M."/>
            <person name="Liers C."/>
            <person name="Kellner H."/>
        </authorList>
    </citation>
    <scope>NUCLEOTIDE SEQUENCE [LARGE SCALE GENOMIC DNA]</scope>
    <source>
        <strain evidence="2 3">DSM 105466</strain>
    </source>
</reference>
<accession>A0A3E2HA54</accession>
<dbReference type="OMA" id="PWAHTTH"/>
<dbReference type="PROSITE" id="PS51831">
    <property type="entry name" value="HD"/>
    <property type="match status" value="1"/>
</dbReference>
<keyword evidence="3" id="KW-1185">Reference proteome</keyword>
<feature type="domain" description="HD" evidence="1">
    <location>
        <begin position="63"/>
        <end position="174"/>
    </location>
</feature>
<comment type="caution">
    <text evidence="2">The sequence shown here is derived from an EMBL/GenBank/DDBJ whole genome shotgun (WGS) entry which is preliminary data.</text>
</comment>
<dbReference type="Gene3D" id="1.10.3210.10">
    <property type="entry name" value="Hypothetical protein af1432"/>
    <property type="match status" value="1"/>
</dbReference>
<sequence>MSNPAIERYGWTAVPRKVDTLLSQSQTAPKPSKPISASTIELPSSKIAKAVHQYAKDKLPVETFNHSMRVYYYGQAILTHAFPSWSTPSFNETYYLSCLLHDIGTTDENLNKTLMSFEFYGGLIVLDLLKKEGAPSEQAENVAEAVIRHQDLGDEGTITRIGALLQLATIFDNMGGQPQLVHKETIEDVVKNYPRKKWSHCFARTIRKENGLKPWAHTTALGEKAFPEGVEGNKLMEPYE</sequence>
<feature type="non-terminal residue" evidence="2">
    <location>
        <position position="1"/>
    </location>
</feature>
<proteinExistence type="predicted"/>
<name>A0A3E2HA54_SCYLI</name>
<dbReference type="InterPro" id="IPR017771">
    <property type="entry name" value="Cyanamide_hydratase_HD"/>
</dbReference>
<evidence type="ECO:0000259" key="1">
    <source>
        <dbReference type="PROSITE" id="PS51831"/>
    </source>
</evidence>
<dbReference type="PANTHER" id="PTHR35569">
    <property type="entry name" value="CYANAMIDE HYDRATASE DDI2-RELATED"/>
    <property type="match status" value="1"/>
</dbReference>
<dbReference type="STRING" id="5539.A0A3E2HA54"/>
<organism evidence="2 3">
    <name type="scientific">Scytalidium lignicola</name>
    <name type="common">Hyphomycete</name>
    <dbReference type="NCBI Taxonomy" id="5539"/>
    <lineage>
        <taxon>Eukaryota</taxon>
        <taxon>Fungi</taxon>
        <taxon>Dikarya</taxon>
        <taxon>Ascomycota</taxon>
        <taxon>Pezizomycotina</taxon>
        <taxon>Leotiomycetes</taxon>
        <taxon>Leotiomycetes incertae sedis</taxon>
        <taxon>Scytalidium</taxon>
    </lineage>
</organism>
<dbReference type="OrthoDB" id="409121at2759"/>
<evidence type="ECO:0000313" key="2">
    <source>
        <dbReference type="EMBL" id="RFU30003.1"/>
    </source>
</evidence>
<feature type="non-terminal residue" evidence="2">
    <location>
        <position position="240"/>
    </location>
</feature>
<dbReference type="Proteomes" id="UP000258309">
    <property type="component" value="Unassembled WGS sequence"/>
</dbReference>
<dbReference type="SUPFAM" id="SSF109604">
    <property type="entry name" value="HD-domain/PDEase-like"/>
    <property type="match status" value="1"/>
</dbReference>